<comment type="catalytic activity">
    <reaction evidence="4">
        <text>ATP + H2O = ADP + phosphate + H(+)</text>
        <dbReference type="Rhea" id="RHEA:13065"/>
        <dbReference type="ChEBI" id="CHEBI:15377"/>
        <dbReference type="ChEBI" id="CHEBI:15378"/>
        <dbReference type="ChEBI" id="CHEBI:30616"/>
        <dbReference type="ChEBI" id="CHEBI:43474"/>
        <dbReference type="ChEBI" id="CHEBI:456216"/>
        <dbReference type="EC" id="3.6.4.13"/>
    </reaction>
</comment>
<dbReference type="EMBL" id="AMZH03006609">
    <property type="protein sequence ID" value="RRT63409.1"/>
    <property type="molecule type" value="Genomic_DNA"/>
</dbReference>
<reference evidence="6 7" key="1">
    <citation type="journal article" date="2014" name="Agronomy (Basel)">
        <title>A Draft Genome Sequence for Ensete ventricosum, the Drought-Tolerant Tree Against Hunger.</title>
        <authorList>
            <person name="Harrison J."/>
            <person name="Moore K.A."/>
            <person name="Paszkiewicz K."/>
            <person name="Jones T."/>
            <person name="Grant M."/>
            <person name="Ambacheew D."/>
            <person name="Muzemil S."/>
            <person name="Studholme D.J."/>
        </authorList>
    </citation>
    <scope>NUCLEOTIDE SEQUENCE [LARGE SCALE GENOMIC DNA]</scope>
</reference>
<keyword evidence="1 4" id="KW-0547">Nucleotide-binding</keyword>
<evidence type="ECO:0000259" key="5">
    <source>
        <dbReference type="PROSITE" id="PS51192"/>
    </source>
</evidence>
<dbReference type="InterPro" id="IPR014001">
    <property type="entry name" value="Helicase_ATP-bd"/>
</dbReference>
<evidence type="ECO:0000313" key="7">
    <source>
        <dbReference type="Proteomes" id="UP000287651"/>
    </source>
</evidence>
<sequence>FEKPSAIQQRGIVPFCKGLDVIQQAQSGTGKTATFCSGVLQQLDYGLVKCQALVLGPTRELAQQIEKVMRALGDYLGVKVHACVGGTSVREDQRILSSGVHVVVGTPGRVFDMLRRQSLQPDYIKMFVLDEADEMLSRGFKDQVSSMIIAHVDLTT</sequence>
<dbReference type="Pfam" id="PF00270">
    <property type="entry name" value="DEAD"/>
    <property type="match status" value="1"/>
</dbReference>
<dbReference type="InterPro" id="IPR011545">
    <property type="entry name" value="DEAD/DEAH_box_helicase_dom"/>
</dbReference>
<keyword evidence="2 4" id="KW-0378">Hydrolase</keyword>
<evidence type="ECO:0000313" key="6">
    <source>
        <dbReference type="EMBL" id="RRT63409.1"/>
    </source>
</evidence>
<comment type="function">
    <text evidence="4">RNA helicase.</text>
</comment>
<keyword evidence="4" id="KW-0694">RNA-binding</keyword>
<dbReference type="PANTHER" id="PTHR24031">
    <property type="entry name" value="RNA HELICASE"/>
    <property type="match status" value="1"/>
</dbReference>
<dbReference type="AlphaFoldDB" id="A0A426ZHF1"/>
<feature type="non-terminal residue" evidence="6">
    <location>
        <position position="1"/>
    </location>
</feature>
<name>A0A426ZHF1_ENSVE</name>
<dbReference type="EC" id="3.6.4.13" evidence="4"/>
<comment type="caution">
    <text evidence="6">The sequence shown here is derived from an EMBL/GenBank/DDBJ whole genome shotgun (WGS) entry which is preliminary data.</text>
</comment>
<dbReference type="GO" id="GO:0005524">
    <property type="term" value="F:ATP binding"/>
    <property type="evidence" value="ECO:0007669"/>
    <property type="project" value="UniProtKB-UniRule"/>
</dbReference>
<accession>A0A426ZHF1</accession>
<evidence type="ECO:0000256" key="1">
    <source>
        <dbReference type="ARBA" id="ARBA00022741"/>
    </source>
</evidence>
<dbReference type="Proteomes" id="UP000287651">
    <property type="component" value="Unassembled WGS sequence"/>
</dbReference>
<dbReference type="GO" id="GO:0016787">
    <property type="term" value="F:hydrolase activity"/>
    <property type="evidence" value="ECO:0007669"/>
    <property type="project" value="UniProtKB-KW"/>
</dbReference>
<comment type="domain">
    <text evidence="4">The Q motif is unique to and characteristic of the DEAD box family of RNA helicases and controls ATP binding and hydrolysis.</text>
</comment>
<dbReference type="InterPro" id="IPR027417">
    <property type="entry name" value="P-loop_NTPase"/>
</dbReference>
<evidence type="ECO:0000256" key="2">
    <source>
        <dbReference type="ARBA" id="ARBA00022801"/>
    </source>
</evidence>
<dbReference type="PROSITE" id="PS51192">
    <property type="entry name" value="HELICASE_ATP_BIND_1"/>
    <property type="match status" value="1"/>
</dbReference>
<organism evidence="6 7">
    <name type="scientific">Ensete ventricosum</name>
    <name type="common">Abyssinian banana</name>
    <name type="synonym">Musa ensete</name>
    <dbReference type="NCBI Taxonomy" id="4639"/>
    <lineage>
        <taxon>Eukaryota</taxon>
        <taxon>Viridiplantae</taxon>
        <taxon>Streptophyta</taxon>
        <taxon>Embryophyta</taxon>
        <taxon>Tracheophyta</taxon>
        <taxon>Spermatophyta</taxon>
        <taxon>Magnoliopsida</taxon>
        <taxon>Liliopsida</taxon>
        <taxon>Zingiberales</taxon>
        <taxon>Musaceae</taxon>
        <taxon>Ensete</taxon>
    </lineage>
</organism>
<dbReference type="GO" id="GO:0003723">
    <property type="term" value="F:RNA binding"/>
    <property type="evidence" value="ECO:0007669"/>
    <property type="project" value="UniProtKB-UniRule"/>
</dbReference>
<gene>
    <name evidence="6" type="ORF">B296_00010959</name>
</gene>
<keyword evidence="4" id="KW-0347">Helicase</keyword>
<dbReference type="SUPFAM" id="SSF52540">
    <property type="entry name" value="P-loop containing nucleoside triphosphate hydrolases"/>
    <property type="match status" value="1"/>
</dbReference>
<evidence type="ECO:0000256" key="3">
    <source>
        <dbReference type="ARBA" id="ARBA00022840"/>
    </source>
</evidence>
<dbReference type="GO" id="GO:0003724">
    <property type="term" value="F:RNA helicase activity"/>
    <property type="evidence" value="ECO:0007669"/>
    <property type="project" value="UniProtKB-EC"/>
</dbReference>
<protein>
    <recommendedName>
        <fullName evidence="4">ATP-dependent RNA helicase</fullName>
        <ecNumber evidence="4">3.6.4.13</ecNumber>
    </recommendedName>
</protein>
<dbReference type="InterPro" id="IPR000629">
    <property type="entry name" value="RNA-helicase_DEAD-box_CS"/>
</dbReference>
<feature type="domain" description="Helicase ATP-binding" evidence="5">
    <location>
        <begin position="12"/>
        <end position="156"/>
    </location>
</feature>
<dbReference type="SMART" id="SM00487">
    <property type="entry name" value="DEXDc"/>
    <property type="match status" value="1"/>
</dbReference>
<dbReference type="PROSITE" id="PS00039">
    <property type="entry name" value="DEAD_ATP_HELICASE"/>
    <property type="match status" value="1"/>
</dbReference>
<proteinExistence type="inferred from homology"/>
<evidence type="ECO:0000256" key="4">
    <source>
        <dbReference type="RuleBase" id="RU365068"/>
    </source>
</evidence>
<dbReference type="Gene3D" id="3.40.50.300">
    <property type="entry name" value="P-loop containing nucleotide triphosphate hydrolases"/>
    <property type="match status" value="1"/>
</dbReference>
<comment type="similarity">
    <text evidence="4">Belongs to the DEAD box helicase family.</text>
</comment>
<keyword evidence="3 4" id="KW-0067">ATP-binding</keyword>